<feature type="compositionally biased region" description="Polar residues" evidence="1">
    <location>
        <begin position="82"/>
        <end position="93"/>
    </location>
</feature>
<dbReference type="EMBL" id="CP136890">
    <property type="protein sequence ID" value="WOK93200.1"/>
    <property type="molecule type" value="Genomic_DNA"/>
</dbReference>
<keyword evidence="3" id="KW-1185">Reference proteome</keyword>
<proteinExistence type="predicted"/>
<dbReference type="Proteomes" id="UP001327560">
    <property type="component" value="Chromosome 1"/>
</dbReference>
<evidence type="ECO:0000313" key="3">
    <source>
        <dbReference type="Proteomes" id="UP001327560"/>
    </source>
</evidence>
<name>A0AAQ3JRK6_9LILI</name>
<protein>
    <submittedName>
        <fullName evidence="2">Uncharacterized protein</fullName>
    </submittedName>
</protein>
<gene>
    <name evidence="2" type="ORF">Cni_G01894</name>
</gene>
<evidence type="ECO:0000313" key="2">
    <source>
        <dbReference type="EMBL" id="WOK93200.1"/>
    </source>
</evidence>
<feature type="region of interest" description="Disordered" evidence="1">
    <location>
        <begin position="1"/>
        <end position="105"/>
    </location>
</feature>
<reference evidence="2 3" key="1">
    <citation type="submission" date="2023-10" db="EMBL/GenBank/DDBJ databases">
        <title>Chromosome-scale genome assembly provides insights into flower coloration mechanisms of Canna indica.</title>
        <authorList>
            <person name="Li C."/>
        </authorList>
    </citation>
    <scope>NUCLEOTIDE SEQUENCE [LARGE SCALE GENOMIC DNA]</scope>
    <source>
        <tissue evidence="2">Flower</tissue>
    </source>
</reference>
<organism evidence="2 3">
    <name type="scientific">Canna indica</name>
    <name type="common">Indian-shot</name>
    <dbReference type="NCBI Taxonomy" id="4628"/>
    <lineage>
        <taxon>Eukaryota</taxon>
        <taxon>Viridiplantae</taxon>
        <taxon>Streptophyta</taxon>
        <taxon>Embryophyta</taxon>
        <taxon>Tracheophyta</taxon>
        <taxon>Spermatophyta</taxon>
        <taxon>Magnoliopsida</taxon>
        <taxon>Liliopsida</taxon>
        <taxon>Zingiberales</taxon>
        <taxon>Cannaceae</taxon>
        <taxon>Canna</taxon>
    </lineage>
</organism>
<sequence length="179" mass="20244">MEAFSSPLPRLTGTRGTITELPQRREVQDGGGGGGDPRRAVEKRSRRLRHRRARRHLRRPKKPSDPPNLSVEIGESSKRGIPSSSSTPGVSVNQKEKLKEDVDRGDLGGLSKLQSRWWAGLFNLARREEEWQSSKELNEKIERIQESSKGKVFIVEDDPEKILWKGTTIRGSKNLMPKV</sequence>
<feature type="compositionally biased region" description="Basic and acidic residues" evidence="1">
    <location>
        <begin position="94"/>
        <end position="105"/>
    </location>
</feature>
<dbReference type="AlphaFoldDB" id="A0AAQ3JRK6"/>
<feature type="compositionally biased region" description="Basic residues" evidence="1">
    <location>
        <begin position="44"/>
        <end position="61"/>
    </location>
</feature>
<evidence type="ECO:0000256" key="1">
    <source>
        <dbReference type="SAM" id="MobiDB-lite"/>
    </source>
</evidence>
<accession>A0AAQ3JRK6</accession>